<evidence type="ECO:0000313" key="6">
    <source>
        <dbReference type="Proteomes" id="UP001551329"/>
    </source>
</evidence>
<keyword evidence="2" id="KW-0012">Acyltransferase</keyword>
<evidence type="ECO:0000256" key="2">
    <source>
        <dbReference type="ARBA" id="ARBA00023315"/>
    </source>
</evidence>
<feature type="region of interest" description="Disordered" evidence="3">
    <location>
        <begin position="101"/>
        <end position="120"/>
    </location>
</feature>
<reference evidence="5 6" key="1">
    <citation type="submission" date="2024-06" db="EMBL/GenBank/DDBJ databases">
        <title>The Natural Products Discovery Center: Release of the First 8490 Sequenced Strains for Exploring Actinobacteria Biosynthetic Diversity.</title>
        <authorList>
            <person name="Kalkreuter E."/>
            <person name="Kautsar S.A."/>
            <person name="Yang D."/>
            <person name="Bader C.D."/>
            <person name="Teijaro C.N."/>
            <person name="Fluegel L."/>
            <person name="Davis C.M."/>
            <person name="Simpson J.R."/>
            <person name="Lauterbach L."/>
            <person name="Steele A.D."/>
            <person name="Gui C."/>
            <person name="Meng S."/>
            <person name="Li G."/>
            <person name="Viehrig K."/>
            <person name="Ye F."/>
            <person name="Su P."/>
            <person name="Kiefer A.F."/>
            <person name="Nichols A."/>
            <person name="Cepeda A.J."/>
            <person name="Yan W."/>
            <person name="Fan B."/>
            <person name="Jiang Y."/>
            <person name="Adhikari A."/>
            <person name="Zheng C.-J."/>
            <person name="Schuster L."/>
            <person name="Cowan T.M."/>
            <person name="Smanski M.J."/>
            <person name="Chevrette M.G."/>
            <person name="De Carvalho L.P.S."/>
            <person name="Shen B."/>
        </authorList>
    </citation>
    <scope>NUCLEOTIDE SEQUENCE [LARGE SCALE GENOMIC DNA]</scope>
    <source>
        <strain evidence="5 6">NPDC045974</strain>
    </source>
</reference>
<dbReference type="EMBL" id="JBEZAE010000035">
    <property type="protein sequence ID" value="MEU7075188.1"/>
    <property type="molecule type" value="Genomic_DNA"/>
</dbReference>
<proteinExistence type="predicted"/>
<evidence type="ECO:0000259" key="4">
    <source>
        <dbReference type="Pfam" id="PF08392"/>
    </source>
</evidence>
<dbReference type="Pfam" id="PF08392">
    <property type="entry name" value="FAE1_CUT1_RppA"/>
    <property type="match status" value="1"/>
</dbReference>
<sequence>MRRGRRARALQDAGVRPADVDLVVSTTVAGIATPSLEARLAGRIGLRPDVRRTRLLGLGCSAGAVGLARVNDLLDCRPYSTALLLSAELCSLTLRRADRWPVRGRSRRSRGRRESPFRRR</sequence>
<dbReference type="InterPro" id="IPR011141">
    <property type="entry name" value="Polyketide_synthase_type-III"/>
</dbReference>
<protein>
    <recommendedName>
        <fullName evidence="4">FAE domain-containing protein</fullName>
    </recommendedName>
</protein>
<dbReference type="PANTHER" id="PTHR11877:SF99">
    <property type="entry name" value="1,3,6,8-TETRAHYDROXYNAPHTHALENE SYNTHASE"/>
    <property type="match status" value="1"/>
</dbReference>
<keyword evidence="1" id="KW-0808">Transferase</keyword>
<dbReference type="Proteomes" id="UP001551329">
    <property type="component" value="Unassembled WGS sequence"/>
</dbReference>
<dbReference type="RefSeq" id="WP_360020895.1">
    <property type="nucleotide sequence ID" value="NZ_JBEZAE010000035.1"/>
</dbReference>
<organism evidence="5 6">
    <name type="scientific">Streptomyces narbonensis</name>
    <dbReference type="NCBI Taxonomy" id="67333"/>
    <lineage>
        <taxon>Bacteria</taxon>
        <taxon>Bacillati</taxon>
        <taxon>Actinomycetota</taxon>
        <taxon>Actinomycetes</taxon>
        <taxon>Kitasatosporales</taxon>
        <taxon>Streptomycetaceae</taxon>
        <taxon>Streptomyces</taxon>
    </lineage>
</organism>
<evidence type="ECO:0000256" key="3">
    <source>
        <dbReference type="SAM" id="MobiDB-lite"/>
    </source>
</evidence>
<feature type="domain" description="FAE" evidence="4">
    <location>
        <begin position="10"/>
        <end position="92"/>
    </location>
</feature>
<name>A0ABV3CL36_9ACTN</name>
<dbReference type="Gene3D" id="3.40.47.10">
    <property type="match status" value="1"/>
</dbReference>
<accession>A0ABV3CL36</accession>
<dbReference type="SUPFAM" id="SSF53901">
    <property type="entry name" value="Thiolase-like"/>
    <property type="match status" value="1"/>
</dbReference>
<dbReference type="InterPro" id="IPR013601">
    <property type="entry name" value="FAE1_typ3_polyketide_synth"/>
</dbReference>
<dbReference type="InterPro" id="IPR016039">
    <property type="entry name" value="Thiolase-like"/>
</dbReference>
<keyword evidence="6" id="KW-1185">Reference proteome</keyword>
<evidence type="ECO:0000313" key="5">
    <source>
        <dbReference type="EMBL" id="MEU7075188.1"/>
    </source>
</evidence>
<feature type="compositionally biased region" description="Basic residues" evidence="3">
    <location>
        <begin position="102"/>
        <end position="111"/>
    </location>
</feature>
<gene>
    <name evidence="5" type="ORF">AB0A88_34390</name>
</gene>
<dbReference type="PANTHER" id="PTHR11877">
    <property type="entry name" value="HYDROXYMETHYLGLUTARYL-COA SYNTHASE"/>
    <property type="match status" value="1"/>
</dbReference>
<evidence type="ECO:0000256" key="1">
    <source>
        <dbReference type="ARBA" id="ARBA00022679"/>
    </source>
</evidence>
<comment type="caution">
    <text evidence="5">The sequence shown here is derived from an EMBL/GenBank/DDBJ whole genome shotgun (WGS) entry which is preliminary data.</text>
</comment>